<reference evidence="1" key="1">
    <citation type="journal article" date="2015" name="Nature">
        <title>Complex archaea that bridge the gap between prokaryotes and eukaryotes.</title>
        <authorList>
            <person name="Spang A."/>
            <person name="Saw J.H."/>
            <person name="Jorgensen S.L."/>
            <person name="Zaremba-Niedzwiedzka K."/>
            <person name="Martijn J."/>
            <person name="Lind A.E."/>
            <person name="van Eijk R."/>
            <person name="Schleper C."/>
            <person name="Guy L."/>
            <person name="Ettema T.J."/>
        </authorList>
    </citation>
    <scope>NUCLEOTIDE SEQUENCE</scope>
</reference>
<evidence type="ECO:0000313" key="1">
    <source>
        <dbReference type="EMBL" id="KKN94803.1"/>
    </source>
</evidence>
<sequence length="295" mass="30924">MSGASPAWIGVDVSDGHVHLWVHDPRGDVLAQADGPVADLPAEAGFVAALTDLLSPYLSDHQRLPVIVAGLPALPAHSLRPVPALPVDGLLSLDADDPRLDLRAVPGLKQASPPQMMQGPETAIAGYLQALPEFDGVICTLDAQSIWSHISAREVVSFQTFMTPEMALQLGGAAPLSQAVAGTTLIEETFDTAVNDIMARPQSFGTALAEISAQAALEGTSPDAGWSRLMGALIGLELAGSRPYWLGREVVILSDSPLSALYARALKAQGVLAQEVSRRVHLRAGLQICAEASVN</sequence>
<dbReference type="InterPro" id="IPR042257">
    <property type="entry name" value="DGOK_C"/>
</dbReference>
<dbReference type="Gene3D" id="3.30.420.310">
    <property type="entry name" value="2-keto-3-deoxy-galactonokinase, C-terminal domain"/>
    <property type="match status" value="1"/>
</dbReference>
<accession>A0A0F9XR90</accession>
<comment type="caution">
    <text evidence="1">The sequence shown here is derived from an EMBL/GenBank/DDBJ whole genome shotgun (WGS) entry which is preliminary data.</text>
</comment>
<name>A0A0F9XR90_9ZZZZ</name>
<dbReference type="AlphaFoldDB" id="A0A0F9XR90"/>
<dbReference type="GO" id="GO:0008671">
    <property type="term" value="F:2-dehydro-3-deoxygalactonokinase activity"/>
    <property type="evidence" value="ECO:0007669"/>
    <property type="project" value="InterPro"/>
</dbReference>
<gene>
    <name evidence="1" type="ORF">LCGC14_0183800</name>
</gene>
<dbReference type="EMBL" id="LAZR01000075">
    <property type="protein sequence ID" value="KKN94803.1"/>
    <property type="molecule type" value="Genomic_DNA"/>
</dbReference>
<dbReference type="GO" id="GO:0034194">
    <property type="term" value="P:D-galactonate catabolic process"/>
    <property type="evidence" value="ECO:0007669"/>
    <property type="project" value="InterPro"/>
</dbReference>
<evidence type="ECO:0008006" key="2">
    <source>
        <dbReference type="Google" id="ProtNLM"/>
    </source>
</evidence>
<organism evidence="1">
    <name type="scientific">marine sediment metagenome</name>
    <dbReference type="NCBI Taxonomy" id="412755"/>
    <lineage>
        <taxon>unclassified sequences</taxon>
        <taxon>metagenomes</taxon>
        <taxon>ecological metagenomes</taxon>
    </lineage>
</organism>
<dbReference type="Pfam" id="PF05035">
    <property type="entry name" value="DGOK"/>
    <property type="match status" value="1"/>
</dbReference>
<protein>
    <recommendedName>
        <fullName evidence="2">2-dehydro-3-deoxygalactonokinase</fullName>
    </recommendedName>
</protein>
<proteinExistence type="predicted"/>
<dbReference type="InterPro" id="IPR007729">
    <property type="entry name" value="DGOK"/>
</dbReference>